<keyword evidence="8" id="KW-1185">Reference proteome</keyword>
<feature type="domain" description="Aldehyde dehydrogenase" evidence="5">
    <location>
        <begin position="25"/>
        <end position="487"/>
    </location>
</feature>
<dbReference type="Proteomes" id="UP000186268">
    <property type="component" value="Unassembled WGS sequence"/>
</dbReference>
<dbReference type="FunFam" id="3.40.309.10:FF:000012">
    <property type="entry name" value="Betaine aldehyde dehydrogenase"/>
    <property type="match status" value="1"/>
</dbReference>
<reference evidence="6 8" key="1">
    <citation type="submission" date="2016-09" db="EMBL/GenBank/DDBJ databases">
        <title>Xenorhabdus thuongxuanensis sp. nov. and Xenorhabdus eapokensis sp. nov., isolated from Steinernema species.</title>
        <authorList>
            <person name="Kaempfer P."/>
            <person name="Tobias N.J."/>
            <person name="Phan Ke L."/>
            <person name="Bode H.B."/>
            <person name="Glaeser S.P."/>
        </authorList>
    </citation>
    <scope>NUCLEOTIDE SEQUENCE [LARGE SCALE GENOMIC DNA]</scope>
    <source>
        <strain evidence="6 8">DL20</strain>
    </source>
</reference>
<organism evidence="6 8">
    <name type="scientific">Xenorhabdus eapokensis</name>
    <dbReference type="NCBI Taxonomy" id="1873482"/>
    <lineage>
        <taxon>Bacteria</taxon>
        <taxon>Pseudomonadati</taxon>
        <taxon>Pseudomonadota</taxon>
        <taxon>Gammaproteobacteria</taxon>
        <taxon>Enterobacterales</taxon>
        <taxon>Morganellaceae</taxon>
        <taxon>Xenorhabdus</taxon>
    </lineage>
</organism>
<dbReference type="InterPro" id="IPR029510">
    <property type="entry name" value="Ald_DH_CS_GLU"/>
</dbReference>
<evidence type="ECO:0000256" key="1">
    <source>
        <dbReference type="ARBA" id="ARBA00009986"/>
    </source>
</evidence>
<dbReference type="FunFam" id="3.40.605.10:FF:000001">
    <property type="entry name" value="Aldehyde dehydrogenase 1"/>
    <property type="match status" value="1"/>
</dbReference>
<dbReference type="STRING" id="1873482.Xedl_01272"/>
<accession>A0A1Q5TS86</accession>
<dbReference type="EMBL" id="MKGQ01000011">
    <property type="protein sequence ID" value="OKP03093.1"/>
    <property type="molecule type" value="Genomic_DNA"/>
</dbReference>
<dbReference type="Pfam" id="PF00171">
    <property type="entry name" value="Aldedh"/>
    <property type="match status" value="1"/>
</dbReference>
<evidence type="ECO:0000313" key="6">
    <source>
        <dbReference type="EMBL" id="OKP03093.1"/>
    </source>
</evidence>
<dbReference type="InterPro" id="IPR016163">
    <property type="entry name" value="Ald_DH_C"/>
</dbReference>
<sequence length="494" mass="54031">MKKLHDIEKEFLPCKSYQMLINGEWVDSVAKNTMQSYNPATGELLTEYAAGNTEDVELAVKAAQKALPAWRKTSAAERQSLLLKIADLLEAEAERFIVLETLDGGKTQALCRHFDIPFSVDHFRYFAGVIRAHSDTTDVIDNDTLSLVIREPMGVIGQIIPWNFPLLMAAWKLAPALAAGNTIVINPASLTPITLLELGRIMNQVLPAGVVNIVTGRGSVVGQAILDHNGINKVAFTGSTEVGYNVAAAAAKRLIPATLELGGKSANIVFPDANMKKAIKYAANAILLNQGQACESGARLFLHKDIHDEFLNSLKTVFESIKVGDPMLAETEMGCQVSEEQMNTILGYIDLAKQEGATILTGGKRITGTGYDDGFFIQPTILTNVTNKMRVAQEEIFGPVLCVIPFSNEEEVIEMANDSEYGLAGAVWTQDINRALRIAKAIKTGRMWINTYHELPAHAPFGGYKKSGLGRETHKMMLDAYTEVKNIYISTKED</sequence>
<evidence type="ECO:0000313" key="7">
    <source>
        <dbReference type="EMBL" id="OKP04134.1"/>
    </source>
</evidence>
<dbReference type="InterPro" id="IPR015590">
    <property type="entry name" value="Aldehyde_DH_dom"/>
</dbReference>
<gene>
    <name evidence="7" type="ORF">Xedl_01272</name>
    <name evidence="6" type="ORF">Xedl_01962</name>
</gene>
<dbReference type="PANTHER" id="PTHR11699">
    <property type="entry name" value="ALDEHYDE DEHYDROGENASE-RELATED"/>
    <property type="match status" value="1"/>
</dbReference>
<dbReference type="InterPro" id="IPR016161">
    <property type="entry name" value="Ald_DH/histidinol_DH"/>
</dbReference>
<dbReference type="AlphaFoldDB" id="A0A1Q5TS86"/>
<protein>
    <submittedName>
        <fullName evidence="6">Aldehyde dehydrogenase</fullName>
    </submittedName>
</protein>
<dbReference type="Gene3D" id="3.40.309.10">
    <property type="entry name" value="Aldehyde Dehydrogenase, Chain A, domain 2"/>
    <property type="match status" value="1"/>
</dbReference>
<dbReference type="EMBL" id="MKGQ01000006">
    <property type="protein sequence ID" value="OKP04134.1"/>
    <property type="molecule type" value="Genomic_DNA"/>
</dbReference>
<dbReference type="Gene3D" id="3.40.605.10">
    <property type="entry name" value="Aldehyde Dehydrogenase, Chain A, domain 1"/>
    <property type="match status" value="1"/>
</dbReference>
<comment type="similarity">
    <text evidence="1 4">Belongs to the aldehyde dehydrogenase family.</text>
</comment>
<name>A0A1Q5TS86_9GAMM</name>
<dbReference type="RefSeq" id="WP_074022974.1">
    <property type="nucleotide sequence ID" value="NZ_CAWNAG010000013.1"/>
</dbReference>
<comment type="caution">
    <text evidence="6">The sequence shown here is derived from an EMBL/GenBank/DDBJ whole genome shotgun (WGS) entry which is preliminary data.</text>
</comment>
<dbReference type="GO" id="GO:0004030">
    <property type="term" value="F:aldehyde dehydrogenase [NAD(P)+] activity"/>
    <property type="evidence" value="ECO:0007669"/>
    <property type="project" value="UniProtKB-ARBA"/>
</dbReference>
<evidence type="ECO:0000256" key="4">
    <source>
        <dbReference type="RuleBase" id="RU003345"/>
    </source>
</evidence>
<evidence type="ECO:0000256" key="3">
    <source>
        <dbReference type="PROSITE-ProRule" id="PRU10007"/>
    </source>
</evidence>
<evidence type="ECO:0000256" key="2">
    <source>
        <dbReference type="ARBA" id="ARBA00023002"/>
    </source>
</evidence>
<proteinExistence type="inferred from homology"/>
<feature type="active site" evidence="3">
    <location>
        <position position="260"/>
    </location>
</feature>
<dbReference type="InterPro" id="IPR016162">
    <property type="entry name" value="Ald_DH_N"/>
</dbReference>
<evidence type="ECO:0000259" key="5">
    <source>
        <dbReference type="Pfam" id="PF00171"/>
    </source>
</evidence>
<keyword evidence="2 4" id="KW-0560">Oxidoreductase</keyword>
<evidence type="ECO:0000313" key="8">
    <source>
        <dbReference type="Proteomes" id="UP000186268"/>
    </source>
</evidence>
<dbReference type="SUPFAM" id="SSF53720">
    <property type="entry name" value="ALDH-like"/>
    <property type="match status" value="1"/>
</dbReference>
<dbReference type="OrthoDB" id="9812625at2"/>
<dbReference type="PROSITE" id="PS00687">
    <property type="entry name" value="ALDEHYDE_DEHYDR_GLU"/>
    <property type="match status" value="1"/>
</dbReference>